<dbReference type="AlphaFoldDB" id="G2DGI0"/>
<dbReference type="PANTHER" id="PTHR21530:SF7">
    <property type="entry name" value="TRAB DOMAIN-CONTAINING PROTEIN"/>
    <property type="match status" value="1"/>
</dbReference>
<protein>
    <submittedName>
        <fullName evidence="2">TraB family pAD1 protein: plasmid mating response to sex pheromone cAD1</fullName>
    </submittedName>
</protein>
<feature type="transmembrane region" description="Helical" evidence="1">
    <location>
        <begin position="297"/>
        <end position="318"/>
    </location>
</feature>
<feature type="transmembrane region" description="Helical" evidence="1">
    <location>
        <begin position="270"/>
        <end position="288"/>
    </location>
</feature>
<dbReference type="PATRIC" id="fig|1048808.3.peg.2765"/>
<dbReference type="PANTHER" id="PTHR21530">
    <property type="entry name" value="PHEROMONE SHUTDOWN PROTEIN"/>
    <property type="match status" value="1"/>
</dbReference>
<feature type="transmembrane region" description="Helical" evidence="1">
    <location>
        <begin position="381"/>
        <end position="404"/>
    </location>
</feature>
<keyword evidence="1" id="KW-1133">Transmembrane helix</keyword>
<name>G2DGI0_9GAMM</name>
<dbReference type="EMBL" id="AFOC01000093">
    <property type="protein sequence ID" value="EGV50285.1"/>
    <property type="molecule type" value="Genomic_DNA"/>
</dbReference>
<evidence type="ECO:0000313" key="3">
    <source>
        <dbReference type="Proteomes" id="UP000004491"/>
    </source>
</evidence>
<keyword evidence="3" id="KW-1185">Reference proteome</keyword>
<dbReference type="InterPro" id="IPR046345">
    <property type="entry name" value="TraB_PrgY-like"/>
</dbReference>
<dbReference type="CDD" id="cd14726">
    <property type="entry name" value="TraB_PrgY-like"/>
    <property type="match status" value="1"/>
</dbReference>
<comment type="caution">
    <text evidence="2">The sequence shown here is derived from an EMBL/GenBank/DDBJ whole genome shotgun (WGS) entry which is preliminary data.</text>
</comment>
<accession>G2DGI0</accession>
<dbReference type="Proteomes" id="UP000004491">
    <property type="component" value="Unassembled WGS sequence"/>
</dbReference>
<dbReference type="NCBIfam" id="TIGR00261">
    <property type="entry name" value="traB"/>
    <property type="match status" value="1"/>
</dbReference>
<proteinExistence type="predicted"/>
<organism evidence="2 3">
    <name type="scientific">endosymbiont of Riftia pachyptila</name>
    <name type="common">vent Ph05</name>
    <dbReference type="NCBI Taxonomy" id="1048808"/>
    <lineage>
        <taxon>Bacteria</taxon>
        <taxon>Pseudomonadati</taxon>
        <taxon>Pseudomonadota</taxon>
        <taxon>Gammaproteobacteria</taxon>
        <taxon>sulfur-oxidizing symbionts</taxon>
    </lineage>
</organism>
<evidence type="ECO:0000313" key="2">
    <source>
        <dbReference type="EMBL" id="EGV50285.1"/>
    </source>
</evidence>
<reference evidence="2" key="1">
    <citation type="journal article" date="2011" name="ISME J.">
        <title>The endosymbionts of the deep-sea tubeworms Riftia pachyptila and Tevnia jerichonana share an identical physiology as revealed by proteogenomic analyses.</title>
        <authorList>
            <person name="Gardebrecht A."/>
            <person name="Markert S."/>
            <person name="Felbeck H."/>
            <person name="Thuermer A."/>
            <person name="Albrecht D."/>
            <person name="Wollherr A."/>
            <person name="Kabisch J."/>
            <person name="Lehmann R."/>
            <person name="Daniel R."/>
            <person name="Liesegang H."/>
            <person name="Hecker M."/>
            <person name="Sievert S.M."/>
            <person name="Schweder T."/>
        </authorList>
    </citation>
    <scope>NUCLEOTIDE SEQUENCE [LARGE SCALE GENOMIC DNA]</scope>
</reference>
<sequence length="409" mass="45323">MMAAFCNPKSTMQAEEQQPIRQIQLGESQLTLLGTAHVSRTSAEKVRELLQSGDYDSVAVELCPSRYNALLNPDALAQMDLFRVVREGRVTMVMASLALSAYQQRLADQFGIEPGAEQREAVRIAQESNKPLLLIDREISVTFKRVAGNLSWFRRFSLFVGLLAGILSKEDVAEEEIERLKEGDILETTFAEFAEDRQDLFLPLIDERDRYMAARLREEIEQQGHENILVVIGAGHLQGVANYLQSEPEPAKATIKQLDSLPEPSRWPKLIPWVIVCLVLGGFAAGFFRSSNLGWQLVLDWVLINGGLSALGALVAAAHPLTVLTAFVAAPLTSLNPAIGAGMVTAAAELYLRKPTVADFGRLRNDTTHFKGWWHNRVSRTLLVFFLSTLGSAVGTYLAGFRIFDRLVN</sequence>
<dbReference type="InterPro" id="IPR005230">
    <property type="entry name" value="TraB_bac"/>
</dbReference>
<dbReference type="Pfam" id="PF01963">
    <property type="entry name" value="TraB_PrgY_gumN"/>
    <property type="match status" value="1"/>
</dbReference>
<feature type="transmembrane region" description="Helical" evidence="1">
    <location>
        <begin position="324"/>
        <end position="352"/>
    </location>
</feature>
<keyword evidence="1" id="KW-0812">Transmembrane</keyword>
<evidence type="ECO:0000256" key="1">
    <source>
        <dbReference type="SAM" id="Phobius"/>
    </source>
</evidence>
<gene>
    <name evidence="2" type="ORF">Rifp1Sym_dn00120</name>
</gene>
<keyword evidence="1" id="KW-0472">Membrane</keyword>
<dbReference type="InterPro" id="IPR002816">
    <property type="entry name" value="TraB/PrgY/GumN_fam"/>
</dbReference>